<feature type="region of interest" description="Disordered" evidence="1">
    <location>
        <begin position="69"/>
        <end position="91"/>
    </location>
</feature>
<evidence type="ECO:0000256" key="1">
    <source>
        <dbReference type="SAM" id="MobiDB-lite"/>
    </source>
</evidence>
<protein>
    <submittedName>
        <fullName evidence="3">Uncharacterized protein</fullName>
    </submittedName>
</protein>
<reference evidence="3" key="1">
    <citation type="submission" date="2023-10" db="EMBL/GenBank/DDBJ databases">
        <title>Genome assemblies of two species of porcelain crab, Petrolisthes cinctipes and Petrolisthes manimaculis (Anomura: Porcellanidae).</title>
        <authorList>
            <person name="Angst P."/>
        </authorList>
    </citation>
    <scope>NUCLEOTIDE SEQUENCE</scope>
    <source>
        <strain evidence="3">PB745_01</strain>
        <tissue evidence="3">Gill</tissue>
    </source>
</reference>
<dbReference type="EMBL" id="JAWQEG010001706">
    <property type="protein sequence ID" value="KAK3877212.1"/>
    <property type="molecule type" value="Genomic_DNA"/>
</dbReference>
<evidence type="ECO:0000313" key="4">
    <source>
        <dbReference type="Proteomes" id="UP001286313"/>
    </source>
</evidence>
<accession>A0AAE1FMU4</accession>
<evidence type="ECO:0000313" key="2">
    <source>
        <dbReference type="EMBL" id="KAK3856274.1"/>
    </source>
</evidence>
<dbReference type="EMBL" id="JAWQEG010005938">
    <property type="protein sequence ID" value="KAK3856274.1"/>
    <property type="molecule type" value="Genomic_DNA"/>
</dbReference>
<organism evidence="3 4">
    <name type="scientific">Petrolisthes cinctipes</name>
    <name type="common">Flat porcelain crab</name>
    <dbReference type="NCBI Taxonomy" id="88211"/>
    <lineage>
        <taxon>Eukaryota</taxon>
        <taxon>Metazoa</taxon>
        <taxon>Ecdysozoa</taxon>
        <taxon>Arthropoda</taxon>
        <taxon>Crustacea</taxon>
        <taxon>Multicrustacea</taxon>
        <taxon>Malacostraca</taxon>
        <taxon>Eumalacostraca</taxon>
        <taxon>Eucarida</taxon>
        <taxon>Decapoda</taxon>
        <taxon>Pleocyemata</taxon>
        <taxon>Anomura</taxon>
        <taxon>Galatheoidea</taxon>
        <taxon>Porcellanidae</taxon>
        <taxon>Petrolisthes</taxon>
    </lineage>
</organism>
<dbReference type="Proteomes" id="UP001286313">
    <property type="component" value="Unassembled WGS sequence"/>
</dbReference>
<proteinExistence type="predicted"/>
<evidence type="ECO:0000313" key="3">
    <source>
        <dbReference type="EMBL" id="KAK3877212.1"/>
    </source>
</evidence>
<comment type="caution">
    <text evidence="3">The sequence shown here is derived from an EMBL/GenBank/DDBJ whole genome shotgun (WGS) entry which is preliminary data.</text>
</comment>
<feature type="region of interest" description="Disordered" evidence="1">
    <location>
        <begin position="1"/>
        <end position="22"/>
    </location>
</feature>
<gene>
    <name evidence="3" type="ORF">Pcinc_018063</name>
    <name evidence="2" type="ORF">Pcinc_037398</name>
</gene>
<name>A0AAE1FMU4_PETCI</name>
<sequence length="91" mass="10133">MRRWREEAKGATGEKPGGIGVVEGGGVLTSRLSKLRDEIAVGREEGREALEIDVAFTARQWRITGRKEDRLGEGFRSPTSVSRSLLTHRQK</sequence>
<keyword evidence="4" id="KW-1185">Reference proteome</keyword>
<dbReference type="AlphaFoldDB" id="A0AAE1FMU4"/>